<evidence type="ECO:0000256" key="2">
    <source>
        <dbReference type="ARBA" id="ARBA00022448"/>
    </source>
</evidence>
<dbReference type="AlphaFoldDB" id="A0A1E3L536"/>
<dbReference type="InterPro" id="IPR050319">
    <property type="entry name" value="ABC_transp_ATP-bind"/>
</dbReference>
<protein>
    <submittedName>
        <fullName evidence="6">ATP-binding/permease protein CydD</fullName>
    </submittedName>
</protein>
<dbReference type="InterPro" id="IPR003439">
    <property type="entry name" value="ABC_transporter-like_ATP-bd"/>
</dbReference>
<evidence type="ECO:0000256" key="3">
    <source>
        <dbReference type="ARBA" id="ARBA00022741"/>
    </source>
</evidence>
<dbReference type="InterPro" id="IPR017871">
    <property type="entry name" value="ABC_transporter-like_CS"/>
</dbReference>
<evidence type="ECO:0000256" key="1">
    <source>
        <dbReference type="ARBA" id="ARBA00005417"/>
    </source>
</evidence>
<dbReference type="SMART" id="SM00382">
    <property type="entry name" value="AAA"/>
    <property type="match status" value="1"/>
</dbReference>
<dbReference type="PROSITE" id="PS00211">
    <property type="entry name" value="ABC_TRANSPORTER_1"/>
    <property type="match status" value="1"/>
</dbReference>
<dbReference type="CDD" id="cd03257">
    <property type="entry name" value="ABC_NikE_OppD_transporters"/>
    <property type="match status" value="1"/>
</dbReference>
<evidence type="ECO:0000313" key="7">
    <source>
        <dbReference type="Proteomes" id="UP000094578"/>
    </source>
</evidence>
<evidence type="ECO:0000256" key="4">
    <source>
        <dbReference type="ARBA" id="ARBA00022840"/>
    </source>
</evidence>
<keyword evidence="4 6" id="KW-0067">ATP-binding</keyword>
<dbReference type="Pfam" id="PF00005">
    <property type="entry name" value="ABC_tran"/>
    <property type="match status" value="1"/>
</dbReference>
<dbReference type="PATRIC" id="fig|1886670.3.peg.1699"/>
<dbReference type="GO" id="GO:0005524">
    <property type="term" value="F:ATP binding"/>
    <property type="evidence" value="ECO:0007669"/>
    <property type="project" value="UniProtKB-KW"/>
</dbReference>
<dbReference type="GO" id="GO:0055085">
    <property type="term" value="P:transmembrane transport"/>
    <property type="evidence" value="ECO:0007669"/>
    <property type="project" value="UniProtKB-ARBA"/>
</dbReference>
<feature type="domain" description="ABC transporter" evidence="5">
    <location>
        <begin position="2"/>
        <end position="243"/>
    </location>
</feature>
<evidence type="ECO:0000259" key="5">
    <source>
        <dbReference type="PROSITE" id="PS50893"/>
    </source>
</evidence>
<gene>
    <name evidence="6" type="ORF">PTI45_01668</name>
</gene>
<keyword evidence="7" id="KW-1185">Reference proteome</keyword>
<sequence length="248" mass="27808">MLQIENITKSYHNGIIGWKKKHQVLHGVSFACEAGESLGIIGESGSGKSTLVRMILGIERPDQGQIFLHGKSVEYRSTRRGQISAVFQDYTSSINPFFTVERAIMESVHLRTNIDSNSIYVLDSLLEQVGLNASFKKRYPHELSGGEAQRVCIARAIACRPQYLILDEAISSLDVSIQVQVLQLLKELKNIYNMGYVFITHDIQAAAYICDRIIIFRQGQIEEIINTDQLSQVQSDYGRTLLATSIVL</sequence>
<accession>A0A1E3L536</accession>
<evidence type="ECO:0000313" key="6">
    <source>
        <dbReference type="EMBL" id="ODP28889.1"/>
    </source>
</evidence>
<comment type="caution">
    <text evidence="6">The sequence shown here is derived from an EMBL/GenBank/DDBJ whole genome shotgun (WGS) entry which is preliminary data.</text>
</comment>
<dbReference type="STRING" id="1886670.PTI45_01668"/>
<dbReference type="PANTHER" id="PTHR43776:SF7">
    <property type="entry name" value="D,D-DIPEPTIDE TRANSPORT ATP-BINDING PROTEIN DDPF-RELATED"/>
    <property type="match status" value="1"/>
</dbReference>
<dbReference type="Gene3D" id="3.40.50.300">
    <property type="entry name" value="P-loop containing nucleotide triphosphate hydrolases"/>
    <property type="match status" value="1"/>
</dbReference>
<dbReference type="Proteomes" id="UP000094578">
    <property type="component" value="Unassembled WGS sequence"/>
</dbReference>
<proteinExistence type="inferred from homology"/>
<comment type="similarity">
    <text evidence="1">Belongs to the ABC transporter superfamily.</text>
</comment>
<dbReference type="InterPro" id="IPR003593">
    <property type="entry name" value="AAA+_ATPase"/>
</dbReference>
<keyword evidence="3" id="KW-0547">Nucleotide-binding</keyword>
<dbReference type="PANTHER" id="PTHR43776">
    <property type="entry name" value="TRANSPORT ATP-BINDING PROTEIN"/>
    <property type="match status" value="1"/>
</dbReference>
<organism evidence="6 7">
    <name type="scientific">Paenibacillus nuruki</name>
    <dbReference type="NCBI Taxonomy" id="1886670"/>
    <lineage>
        <taxon>Bacteria</taxon>
        <taxon>Bacillati</taxon>
        <taxon>Bacillota</taxon>
        <taxon>Bacilli</taxon>
        <taxon>Bacillales</taxon>
        <taxon>Paenibacillaceae</taxon>
        <taxon>Paenibacillus</taxon>
    </lineage>
</organism>
<dbReference type="RefSeq" id="WP_069327109.1">
    <property type="nucleotide sequence ID" value="NZ_MDER01000033.1"/>
</dbReference>
<dbReference type="GO" id="GO:0016887">
    <property type="term" value="F:ATP hydrolysis activity"/>
    <property type="evidence" value="ECO:0007669"/>
    <property type="project" value="InterPro"/>
</dbReference>
<reference evidence="6 7" key="1">
    <citation type="submission" date="2016-08" db="EMBL/GenBank/DDBJ databases">
        <title>Genome sequencing of Paenibacillus sp. TI45-13ar, isolated from Korean traditional nuruk.</title>
        <authorList>
            <person name="Kim S.-J."/>
        </authorList>
    </citation>
    <scope>NUCLEOTIDE SEQUENCE [LARGE SCALE GENOMIC DNA]</scope>
    <source>
        <strain evidence="6 7">TI45-13ar</strain>
    </source>
</reference>
<name>A0A1E3L536_9BACL</name>
<dbReference type="InterPro" id="IPR027417">
    <property type="entry name" value="P-loop_NTPase"/>
</dbReference>
<dbReference type="SUPFAM" id="SSF52540">
    <property type="entry name" value="P-loop containing nucleoside triphosphate hydrolases"/>
    <property type="match status" value="1"/>
</dbReference>
<dbReference type="PROSITE" id="PS50893">
    <property type="entry name" value="ABC_TRANSPORTER_2"/>
    <property type="match status" value="1"/>
</dbReference>
<dbReference type="EMBL" id="MDER01000033">
    <property type="protein sequence ID" value="ODP28889.1"/>
    <property type="molecule type" value="Genomic_DNA"/>
</dbReference>
<keyword evidence="2" id="KW-0813">Transport</keyword>